<sequence length="35" mass="3990">VFIYHAVMNDDQHTPISFDAREAAHTDTEKSFPAK</sequence>
<feature type="non-terminal residue" evidence="1">
    <location>
        <position position="1"/>
    </location>
</feature>
<organism evidence="1 2">
    <name type="scientific">Phytophthora nicotianae P1976</name>
    <dbReference type="NCBI Taxonomy" id="1317066"/>
    <lineage>
        <taxon>Eukaryota</taxon>
        <taxon>Sar</taxon>
        <taxon>Stramenopiles</taxon>
        <taxon>Oomycota</taxon>
        <taxon>Peronosporomycetes</taxon>
        <taxon>Peronosporales</taxon>
        <taxon>Peronosporaceae</taxon>
        <taxon>Phytophthora</taxon>
    </lineage>
</organism>
<comment type="caution">
    <text evidence="1">The sequence shown here is derived from an EMBL/GenBank/DDBJ whole genome shotgun (WGS) entry which is preliminary data.</text>
</comment>
<name>A0A080YXT1_PHYNI</name>
<dbReference type="AlphaFoldDB" id="A0A080YXT1"/>
<evidence type="ECO:0000313" key="1">
    <source>
        <dbReference type="EMBL" id="ETO59192.1"/>
    </source>
</evidence>
<evidence type="ECO:0000313" key="2">
    <source>
        <dbReference type="Proteomes" id="UP000028582"/>
    </source>
</evidence>
<protein>
    <submittedName>
        <fullName evidence="1">Uncharacterized protein</fullName>
    </submittedName>
</protein>
<dbReference type="Proteomes" id="UP000028582">
    <property type="component" value="Unassembled WGS sequence"/>
</dbReference>
<gene>
    <name evidence="1" type="ORF">F444_22437</name>
</gene>
<accession>A0A080YXT1</accession>
<dbReference type="EMBL" id="ANJA01004291">
    <property type="protein sequence ID" value="ETO59192.1"/>
    <property type="molecule type" value="Genomic_DNA"/>
</dbReference>
<reference evidence="1 2" key="1">
    <citation type="submission" date="2013-11" db="EMBL/GenBank/DDBJ databases">
        <title>The Genome Sequence of Phytophthora parasitica P1976.</title>
        <authorList>
            <consortium name="The Broad Institute Genomics Platform"/>
            <person name="Russ C."/>
            <person name="Tyler B."/>
            <person name="Panabieres F."/>
            <person name="Shan W."/>
            <person name="Tripathy S."/>
            <person name="Grunwald N."/>
            <person name="Machado M."/>
            <person name="Johnson C.S."/>
            <person name="Walker B."/>
            <person name="Young S."/>
            <person name="Zeng Q."/>
            <person name="Gargeya S."/>
            <person name="Fitzgerald M."/>
            <person name="Haas B."/>
            <person name="Abouelleil A."/>
            <person name="Allen A.W."/>
            <person name="Alvarado L."/>
            <person name="Arachchi H.M."/>
            <person name="Berlin A.M."/>
            <person name="Chapman S.B."/>
            <person name="Gainer-Dewar J."/>
            <person name="Goldberg J."/>
            <person name="Griggs A."/>
            <person name="Gujja S."/>
            <person name="Hansen M."/>
            <person name="Howarth C."/>
            <person name="Imamovic A."/>
            <person name="Ireland A."/>
            <person name="Larimer J."/>
            <person name="McCowan C."/>
            <person name="Murphy C."/>
            <person name="Pearson M."/>
            <person name="Poon T.W."/>
            <person name="Priest M."/>
            <person name="Roberts A."/>
            <person name="Saif S."/>
            <person name="Shea T."/>
            <person name="Sisk P."/>
            <person name="Sykes S."/>
            <person name="Wortman J."/>
            <person name="Nusbaum C."/>
            <person name="Birren B."/>
        </authorList>
    </citation>
    <scope>NUCLEOTIDE SEQUENCE [LARGE SCALE GENOMIC DNA]</scope>
    <source>
        <strain evidence="1 2">P1976</strain>
    </source>
</reference>
<proteinExistence type="predicted"/>